<protein>
    <recommendedName>
        <fullName evidence="5">Glycosyltransferase family 32 protein</fullName>
    </recommendedName>
</protein>
<name>A0A397J3P9_9GLOM</name>
<keyword evidence="2" id="KW-0472">Membrane</keyword>
<proteinExistence type="inferred from homology"/>
<keyword evidence="4" id="KW-1185">Reference proteome</keyword>
<dbReference type="SUPFAM" id="SSF53448">
    <property type="entry name" value="Nucleotide-diphospho-sugar transferases"/>
    <property type="match status" value="1"/>
</dbReference>
<dbReference type="InterPro" id="IPR007577">
    <property type="entry name" value="GlycoTrfase_DXD_sugar-bd_CS"/>
</dbReference>
<feature type="transmembrane region" description="Helical" evidence="2">
    <location>
        <begin position="7"/>
        <end position="27"/>
    </location>
</feature>
<reference evidence="3 4" key="1">
    <citation type="submission" date="2018-08" db="EMBL/GenBank/DDBJ databases">
        <title>Genome and evolution of the arbuscular mycorrhizal fungus Diversispora epigaea (formerly Glomus versiforme) and its bacterial endosymbionts.</title>
        <authorList>
            <person name="Sun X."/>
            <person name="Fei Z."/>
            <person name="Harrison M."/>
        </authorList>
    </citation>
    <scope>NUCLEOTIDE SEQUENCE [LARGE SCALE GENOMIC DNA]</scope>
    <source>
        <strain evidence="3 4">IT104</strain>
    </source>
</reference>
<comment type="caution">
    <text evidence="3">The sequence shown here is derived from an EMBL/GenBank/DDBJ whole genome shotgun (WGS) entry which is preliminary data.</text>
</comment>
<dbReference type="Pfam" id="PF04488">
    <property type="entry name" value="Gly_transf_sug"/>
    <property type="match status" value="1"/>
</dbReference>
<dbReference type="AlphaFoldDB" id="A0A397J3P9"/>
<keyword evidence="2" id="KW-1133">Transmembrane helix</keyword>
<accession>A0A397J3P9</accession>
<dbReference type="Proteomes" id="UP000266861">
    <property type="component" value="Unassembled WGS sequence"/>
</dbReference>
<gene>
    <name evidence="3" type="ORF">Glove_103g229</name>
</gene>
<organism evidence="3 4">
    <name type="scientific">Diversispora epigaea</name>
    <dbReference type="NCBI Taxonomy" id="1348612"/>
    <lineage>
        <taxon>Eukaryota</taxon>
        <taxon>Fungi</taxon>
        <taxon>Fungi incertae sedis</taxon>
        <taxon>Mucoromycota</taxon>
        <taxon>Glomeromycotina</taxon>
        <taxon>Glomeromycetes</taxon>
        <taxon>Diversisporales</taxon>
        <taxon>Diversisporaceae</taxon>
        <taxon>Diversispora</taxon>
    </lineage>
</organism>
<dbReference type="OrthoDB" id="409543at2759"/>
<evidence type="ECO:0000256" key="1">
    <source>
        <dbReference type="ARBA" id="ARBA00009003"/>
    </source>
</evidence>
<sequence>MRFNQPVCTLFFFFIIITTILIKYSTIVEQNNQNIHSPFSNNVNNSNNENNNNNSIFRKRPLQGQVVQVEKIEKHCGDFKNIPVENCLKYLDKNEFDYYIMNESEPICNEDSKMLFHIFWRGPITDKLVFTMKSFLFSQPLNCSVLYIWINYKDVDFLNSKIMHPLHKFIPDNIDFKTWNTEEQLSSIKFFRDLKGFKLVHSSVAFSDMVRFILLYKYGGIYIDADVLLIRDMRPLYYSNFEFSYHWSSKREYNTAVLRLWKNGTTARMILQGAVKNKMNFHPYRIRKYLSQNDSYEEANKHLYMLPVGLFDPLWLKNDKVQTLSTLEPNLNKIKDFFNPELLPLEYLEESINNDGNKNNTSNSNNNSTLASPLEFRKVEKFFRGIFAYHWHNNWRTVIEPTSWAGVLETAFDEFMVGKRGNLYNEYITH</sequence>
<dbReference type="STRING" id="1348612.A0A397J3P9"/>
<evidence type="ECO:0008006" key="5">
    <source>
        <dbReference type="Google" id="ProtNLM"/>
    </source>
</evidence>
<evidence type="ECO:0000256" key="2">
    <source>
        <dbReference type="SAM" id="Phobius"/>
    </source>
</evidence>
<dbReference type="InterPro" id="IPR029044">
    <property type="entry name" value="Nucleotide-diphossugar_trans"/>
</dbReference>
<dbReference type="Gene3D" id="3.90.550.20">
    <property type="match status" value="1"/>
</dbReference>
<evidence type="ECO:0000313" key="3">
    <source>
        <dbReference type="EMBL" id="RHZ82791.1"/>
    </source>
</evidence>
<comment type="similarity">
    <text evidence="1">Belongs to the glycosyltransferase 32 family.</text>
</comment>
<dbReference type="EMBL" id="PQFF01000096">
    <property type="protein sequence ID" value="RHZ82791.1"/>
    <property type="molecule type" value="Genomic_DNA"/>
</dbReference>
<keyword evidence="2" id="KW-0812">Transmembrane</keyword>
<evidence type="ECO:0000313" key="4">
    <source>
        <dbReference type="Proteomes" id="UP000266861"/>
    </source>
</evidence>